<dbReference type="EMBL" id="JAGMUV010000016">
    <property type="protein sequence ID" value="KAH7132931.1"/>
    <property type="molecule type" value="Genomic_DNA"/>
</dbReference>
<evidence type="ECO:0000313" key="3">
    <source>
        <dbReference type="EMBL" id="KAH7111425.1"/>
    </source>
</evidence>
<dbReference type="OrthoDB" id="3513524at2759"/>
<dbReference type="EMBL" id="JAGMUV010000041">
    <property type="protein sequence ID" value="KAH7111425.1"/>
    <property type="molecule type" value="Genomic_DNA"/>
</dbReference>
<sequence>MPQLSAGSLAVFALSLTTVGANSVTFWTLDHNVRTLYFTPSLGSPVTVSSDANTTVTFPSEYSGNFYAVKQGASQEVGMLGEVMFNGWMGLTYFDVSAIVNPGDRDNVKQMWPAKSLVPVSGCQMFPCDNVYYKANDVQTKTTKEVHLVTTLGSGSTHREGI</sequence>
<keyword evidence="1" id="KW-0732">Signal</keyword>
<comment type="caution">
    <text evidence="4">The sequence shown here is derived from an EMBL/GenBank/DDBJ whole genome shotgun (WGS) entry which is preliminary data.</text>
</comment>
<organism evidence="4 5">
    <name type="scientific">Dactylonectria macrodidyma</name>
    <dbReference type="NCBI Taxonomy" id="307937"/>
    <lineage>
        <taxon>Eukaryota</taxon>
        <taxon>Fungi</taxon>
        <taxon>Dikarya</taxon>
        <taxon>Ascomycota</taxon>
        <taxon>Pezizomycotina</taxon>
        <taxon>Sordariomycetes</taxon>
        <taxon>Hypocreomycetidae</taxon>
        <taxon>Hypocreales</taxon>
        <taxon>Nectriaceae</taxon>
        <taxon>Dactylonectria</taxon>
    </lineage>
</organism>
<evidence type="ECO:0000313" key="4">
    <source>
        <dbReference type="EMBL" id="KAH7132931.1"/>
    </source>
</evidence>
<dbReference type="AlphaFoldDB" id="A0A9P9IUK9"/>
<gene>
    <name evidence="4" type="ORF">EDB81DRAFT_659892</name>
    <name evidence="3" type="ORF">EDB81DRAFT_671455</name>
    <name evidence="2" type="ORF">EDB81DRAFT_672091</name>
</gene>
<evidence type="ECO:0008006" key="6">
    <source>
        <dbReference type="Google" id="ProtNLM"/>
    </source>
</evidence>
<evidence type="ECO:0000313" key="2">
    <source>
        <dbReference type="EMBL" id="KAH7110495.1"/>
    </source>
</evidence>
<accession>A0A9P9IUK9</accession>
<feature type="signal peptide" evidence="1">
    <location>
        <begin position="1"/>
        <end position="21"/>
    </location>
</feature>
<feature type="chain" id="PRO_5040712380" description="DNase1 protein" evidence="1">
    <location>
        <begin position="22"/>
        <end position="162"/>
    </location>
</feature>
<dbReference type="Proteomes" id="UP000738349">
    <property type="component" value="Unassembled WGS sequence"/>
</dbReference>
<reference evidence="4" key="1">
    <citation type="journal article" date="2021" name="Nat. Commun.">
        <title>Genetic determinants of endophytism in the Arabidopsis root mycobiome.</title>
        <authorList>
            <person name="Mesny F."/>
            <person name="Miyauchi S."/>
            <person name="Thiergart T."/>
            <person name="Pickel B."/>
            <person name="Atanasova L."/>
            <person name="Karlsson M."/>
            <person name="Huettel B."/>
            <person name="Barry K.W."/>
            <person name="Haridas S."/>
            <person name="Chen C."/>
            <person name="Bauer D."/>
            <person name="Andreopoulos W."/>
            <person name="Pangilinan J."/>
            <person name="LaButti K."/>
            <person name="Riley R."/>
            <person name="Lipzen A."/>
            <person name="Clum A."/>
            <person name="Drula E."/>
            <person name="Henrissat B."/>
            <person name="Kohler A."/>
            <person name="Grigoriev I.V."/>
            <person name="Martin F.M."/>
            <person name="Hacquard S."/>
        </authorList>
    </citation>
    <scope>NUCLEOTIDE SEQUENCE</scope>
    <source>
        <strain evidence="4">MPI-CAGE-AT-0147</strain>
    </source>
</reference>
<keyword evidence="5" id="KW-1185">Reference proteome</keyword>
<evidence type="ECO:0000256" key="1">
    <source>
        <dbReference type="SAM" id="SignalP"/>
    </source>
</evidence>
<proteinExistence type="predicted"/>
<evidence type="ECO:0000313" key="5">
    <source>
        <dbReference type="Proteomes" id="UP000738349"/>
    </source>
</evidence>
<dbReference type="EMBL" id="JAGMUV010000045">
    <property type="protein sequence ID" value="KAH7110495.1"/>
    <property type="molecule type" value="Genomic_DNA"/>
</dbReference>
<protein>
    <recommendedName>
        <fullName evidence="6">DNase1 protein</fullName>
    </recommendedName>
</protein>
<name>A0A9P9IUK9_9HYPO</name>